<dbReference type="PANTHER" id="PTHR35601">
    <property type="entry name" value="TOXIN RELE"/>
    <property type="match status" value="1"/>
</dbReference>
<dbReference type="InterPro" id="IPR007712">
    <property type="entry name" value="RelE/ParE_toxin"/>
</dbReference>
<evidence type="ECO:0000256" key="2">
    <source>
        <dbReference type="ARBA" id="ARBA00022649"/>
    </source>
</evidence>
<dbReference type="Gene3D" id="3.30.2310.20">
    <property type="entry name" value="RelE-like"/>
    <property type="match status" value="1"/>
</dbReference>
<reference evidence="3 4" key="1">
    <citation type="submission" date="2016-01" db="EMBL/GenBank/DDBJ databases">
        <authorList>
            <person name="Oliw E.H."/>
        </authorList>
    </citation>
    <scope>NUCLEOTIDE SEQUENCE [LARGE SCALE GENOMIC DNA]</scope>
    <source>
        <strain evidence="3 4">KA00635</strain>
    </source>
</reference>
<name>A0A133XTK3_9LACT</name>
<dbReference type="PANTHER" id="PTHR35601:SF1">
    <property type="entry name" value="TOXIN RELE"/>
    <property type="match status" value="1"/>
</dbReference>
<dbReference type="SUPFAM" id="SSF143011">
    <property type="entry name" value="RelE-like"/>
    <property type="match status" value="1"/>
</dbReference>
<proteinExistence type="inferred from homology"/>
<dbReference type="RefSeq" id="WP_060937140.1">
    <property type="nucleotide sequence ID" value="NZ_KQ959324.1"/>
</dbReference>
<comment type="caution">
    <text evidence="3">The sequence shown here is derived from an EMBL/GenBank/DDBJ whole genome shotgun (WGS) entry which is preliminary data.</text>
</comment>
<dbReference type="Proteomes" id="UP000070422">
    <property type="component" value="Unassembled WGS sequence"/>
</dbReference>
<accession>A0A133XTK3</accession>
<sequence length="94" mass="11236">MGFEVKYEKRAIKSLQKLDHTQQKLIIHWIENNLVNIENPRSLGKALKGNLGQYWRYRVGQYRLIVEIKDQTIQIIIVNVGHRKDIYNQLITKY</sequence>
<evidence type="ECO:0000256" key="1">
    <source>
        <dbReference type="ARBA" id="ARBA00006226"/>
    </source>
</evidence>
<protein>
    <submittedName>
        <fullName evidence="3">Addiction module toxin, RelE/StbE family</fullName>
    </submittedName>
</protein>
<organism evidence="3 4">
    <name type="scientific">Aerococcus christensenii</name>
    <dbReference type="NCBI Taxonomy" id="87541"/>
    <lineage>
        <taxon>Bacteria</taxon>
        <taxon>Bacillati</taxon>
        <taxon>Bacillota</taxon>
        <taxon>Bacilli</taxon>
        <taxon>Lactobacillales</taxon>
        <taxon>Aerococcaceae</taxon>
        <taxon>Aerococcus</taxon>
    </lineage>
</organism>
<comment type="similarity">
    <text evidence="1">Belongs to the RelE toxin family.</text>
</comment>
<dbReference type="OrthoDB" id="9805098at2"/>
<dbReference type="EMBL" id="LSCQ01000080">
    <property type="protein sequence ID" value="KXB34253.1"/>
    <property type="molecule type" value="Genomic_DNA"/>
</dbReference>
<dbReference type="Pfam" id="PF05016">
    <property type="entry name" value="ParE_toxin"/>
    <property type="match status" value="1"/>
</dbReference>
<gene>
    <name evidence="3" type="ORF">HMPREF3187_01424</name>
</gene>
<dbReference type="NCBIfam" id="TIGR02385">
    <property type="entry name" value="RelE_StbE"/>
    <property type="match status" value="1"/>
</dbReference>
<keyword evidence="2" id="KW-1277">Toxin-antitoxin system</keyword>
<evidence type="ECO:0000313" key="3">
    <source>
        <dbReference type="EMBL" id="KXB34253.1"/>
    </source>
</evidence>
<dbReference type="AlphaFoldDB" id="A0A133XTK3"/>
<dbReference type="InterPro" id="IPR035093">
    <property type="entry name" value="RelE/ParE_toxin_dom_sf"/>
</dbReference>
<evidence type="ECO:0000313" key="4">
    <source>
        <dbReference type="Proteomes" id="UP000070422"/>
    </source>
</evidence>
<dbReference type="PATRIC" id="fig|87541.4.peg.1410"/>